<dbReference type="RefSeq" id="WP_394849606.1">
    <property type="nucleotide sequence ID" value="NZ_CP089982.1"/>
</dbReference>
<comment type="similarity">
    <text evidence="1">Belongs to the helicase family. DnaB subfamily.</text>
</comment>
<dbReference type="Proteomes" id="UP001379533">
    <property type="component" value="Chromosome"/>
</dbReference>
<dbReference type="PANTHER" id="PTHR30153:SF2">
    <property type="entry name" value="REPLICATIVE DNA HELICASE"/>
    <property type="match status" value="1"/>
</dbReference>
<evidence type="ECO:0000256" key="11">
    <source>
        <dbReference type="ARBA" id="ARBA00048954"/>
    </source>
</evidence>
<dbReference type="InterPro" id="IPR027417">
    <property type="entry name" value="P-loop_NTPase"/>
</dbReference>
<name>A0ABZ2KRL9_9BACT</name>
<evidence type="ECO:0000256" key="7">
    <source>
        <dbReference type="ARBA" id="ARBA00022840"/>
    </source>
</evidence>
<evidence type="ECO:0000256" key="5">
    <source>
        <dbReference type="ARBA" id="ARBA00022801"/>
    </source>
</evidence>
<protein>
    <recommendedName>
        <fullName evidence="10">DNA 5'-3' helicase</fullName>
        <ecNumber evidence="10">5.6.2.3</ecNumber>
    </recommendedName>
</protein>
<keyword evidence="4" id="KW-0547">Nucleotide-binding</keyword>
<accession>A0ABZ2KRL9</accession>
<dbReference type="SUPFAM" id="SSF48024">
    <property type="entry name" value="N-terminal domain of DnaB helicase"/>
    <property type="match status" value="1"/>
</dbReference>
<evidence type="ECO:0000256" key="8">
    <source>
        <dbReference type="ARBA" id="ARBA00023125"/>
    </source>
</evidence>
<reference evidence="14 15" key="1">
    <citation type="submission" date="2021-12" db="EMBL/GenBank/DDBJ databases">
        <title>Discovery of the Pendulisporaceae a myxobacterial family with distinct sporulation behavior and unique specialized metabolism.</title>
        <authorList>
            <person name="Garcia R."/>
            <person name="Popoff A."/>
            <person name="Bader C.D."/>
            <person name="Loehr J."/>
            <person name="Walesch S."/>
            <person name="Walt C."/>
            <person name="Boldt J."/>
            <person name="Bunk B."/>
            <person name="Haeckl F.J.F.P.J."/>
            <person name="Gunesch A.P."/>
            <person name="Birkelbach J."/>
            <person name="Nuebel U."/>
            <person name="Pietschmann T."/>
            <person name="Bach T."/>
            <person name="Mueller R."/>
        </authorList>
    </citation>
    <scope>NUCLEOTIDE SEQUENCE [LARGE SCALE GENOMIC DNA]</scope>
    <source>
        <strain evidence="14 15">MSr12523</strain>
    </source>
</reference>
<proteinExistence type="inferred from homology"/>
<evidence type="ECO:0000256" key="6">
    <source>
        <dbReference type="ARBA" id="ARBA00022806"/>
    </source>
</evidence>
<evidence type="ECO:0000256" key="2">
    <source>
        <dbReference type="ARBA" id="ARBA00022515"/>
    </source>
</evidence>
<keyword evidence="5" id="KW-0378">Hydrolase</keyword>
<dbReference type="InterPro" id="IPR036185">
    <property type="entry name" value="DNA_heli_DnaB-like_N_sf"/>
</dbReference>
<evidence type="ECO:0000256" key="4">
    <source>
        <dbReference type="ARBA" id="ARBA00022741"/>
    </source>
</evidence>
<evidence type="ECO:0000256" key="10">
    <source>
        <dbReference type="ARBA" id="ARBA00044969"/>
    </source>
</evidence>
<dbReference type="InterPro" id="IPR016136">
    <property type="entry name" value="DNA_helicase_N/primase_C"/>
</dbReference>
<evidence type="ECO:0000256" key="3">
    <source>
        <dbReference type="ARBA" id="ARBA00022705"/>
    </source>
</evidence>
<dbReference type="SUPFAM" id="SSF52540">
    <property type="entry name" value="P-loop containing nucleoside triphosphate hydrolases"/>
    <property type="match status" value="1"/>
</dbReference>
<dbReference type="PROSITE" id="PS51199">
    <property type="entry name" value="SF4_HELICASE"/>
    <property type="match status" value="1"/>
</dbReference>
<keyword evidence="6" id="KW-0347">Helicase</keyword>
<evidence type="ECO:0000256" key="9">
    <source>
        <dbReference type="ARBA" id="ARBA00023235"/>
    </source>
</evidence>
<dbReference type="EMBL" id="CP089982">
    <property type="protein sequence ID" value="WXA98976.1"/>
    <property type="molecule type" value="Genomic_DNA"/>
</dbReference>
<dbReference type="InterPro" id="IPR007693">
    <property type="entry name" value="DNA_helicase_DnaB-like_N"/>
</dbReference>
<keyword evidence="7" id="KW-0067">ATP-binding</keyword>
<comment type="catalytic activity">
    <reaction evidence="11">
        <text>ATP + H2O = ADP + phosphate + H(+)</text>
        <dbReference type="Rhea" id="RHEA:13065"/>
        <dbReference type="ChEBI" id="CHEBI:15377"/>
        <dbReference type="ChEBI" id="CHEBI:15378"/>
        <dbReference type="ChEBI" id="CHEBI:30616"/>
        <dbReference type="ChEBI" id="CHEBI:43474"/>
        <dbReference type="ChEBI" id="CHEBI:456216"/>
        <dbReference type="EC" id="5.6.2.3"/>
    </reaction>
</comment>
<organism evidence="14 15">
    <name type="scientific">Pendulispora brunnea</name>
    <dbReference type="NCBI Taxonomy" id="2905690"/>
    <lineage>
        <taxon>Bacteria</taxon>
        <taxon>Pseudomonadati</taxon>
        <taxon>Myxococcota</taxon>
        <taxon>Myxococcia</taxon>
        <taxon>Myxococcales</taxon>
        <taxon>Sorangiineae</taxon>
        <taxon>Pendulisporaceae</taxon>
        <taxon>Pendulispora</taxon>
    </lineage>
</organism>
<dbReference type="PANTHER" id="PTHR30153">
    <property type="entry name" value="REPLICATIVE DNA HELICASE DNAB"/>
    <property type="match status" value="1"/>
</dbReference>
<dbReference type="Gene3D" id="1.10.860.10">
    <property type="entry name" value="DNAb Helicase, Chain A"/>
    <property type="match status" value="1"/>
</dbReference>
<dbReference type="InterPro" id="IPR007694">
    <property type="entry name" value="DNA_helicase_DnaB-like_C"/>
</dbReference>
<dbReference type="Gene3D" id="3.40.50.300">
    <property type="entry name" value="P-loop containing nucleotide triphosphate hydrolases"/>
    <property type="match status" value="1"/>
</dbReference>
<feature type="compositionally biased region" description="Basic and acidic residues" evidence="12">
    <location>
        <begin position="18"/>
        <end position="27"/>
    </location>
</feature>
<keyword evidence="9" id="KW-0413">Isomerase</keyword>
<sequence>MQASQHLRLVGARSTPEPVHDPESGRIPPHDLDAEVAVLSALLLDDQRIRQVSSFLLPEHFYAEAHRRIYEALTHVAKTDAPDGERACIVRVGSWLKDRGRIEQIGGMAYLTEILNYAPAIANVGQYAMIVHDKWRARQVIARCQEFAARGYVDYGDAQAFADGAVRALSDVARRNIAGKVESNLTALKRIVKEIAARMEAAGTRPVGILTGFAGYDHETGGLHACDKTTIAALPGVGKTAFALQIAVNVAMQGIGVLILSNEMGRDQLLLRILARLARVDGRRLRDGKLTQPEWDRVIEAAGKLAILPILIDDTEGMTVGYAMHRARMEVGRMLEEFEAPLGLIVLDWVQNFGRDAEMHGAKDHEVVKHSTRALKDLGKELRLPVLEVAQMKPAEIDRTTKVRPRPTKGCVADSSWVEKVSDGVVYLHRNPLREGERIVGEDPSSLTLCMTKNRWGDEGCLQLRFDRPLQAFECIDSKFGEAA</sequence>
<evidence type="ECO:0000259" key="13">
    <source>
        <dbReference type="PROSITE" id="PS51199"/>
    </source>
</evidence>
<dbReference type="Pfam" id="PF00772">
    <property type="entry name" value="DnaB"/>
    <property type="match status" value="1"/>
</dbReference>
<feature type="domain" description="SF4 helicase" evidence="13">
    <location>
        <begin position="202"/>
        <end position="480"/>
    </location>
</feature>
<evidence type="ECO:0000313" key="15">
    <source>
        <dbReference type="Proteomes" id="UP001379533"/>
    </source>
</evidence>
<keyword evidence="2" id="KW-0639">Primosome</keyword>
<dbReference type="EC" id="5.6.2.3" evidence="10"/>
<gene>
    <name evidence="14" type="ORF">LZC95_19415</name>
</gene>
<keyword evidence="8" id="KW-0238">DNA-binding</keyword>
<feature type="region of interest" description="Disordered" evidence="12">
    <location>
        <begin position="1"/>
        <end position="27"/>
    </location>
</feature>
<keyword evidence="15" id="KW-1185">Reference proteome</keyword>
<evidence type="ECO:0000313" key="14">
    <source>
        <dbReference type="EMBL" id="WXA98976.1"/>
    </source>
</evidence>
<dbReference type="Pfam" id="PF03796">
    <property type="entry name" value="DnaB_C"/>
    <property type="match status" value="1"/>
</dbReference>
<evidence type="ECO:0000256" key="12">
    <source>
        <dbReference type="SAM" id="MobiDB-lite"/>
    </source>
</evidence>
<keyword evidence="3" id="KW-0235">DNA replication</keyword>
<evidence type="ECO:0000256" key="1">
    <source>
        <dbReference type="ARBA" id="ARBA00008428"/>
    </source>
</evidence>